<keyword evidence="3" id="KW-1185">Reference proteome</keyword>
<dbReference type="GO" id="GO:0009231">
    <property type="term" value="P:riboflavin biosynthetic process"/>
    <property type="evidence" value="ECO:0007669"/>
    <property type="project" value="InterPro"/>
</dbReference>
<dbReference type="AlphaFoldDB" id="A0A168GC02"/>
<dbReference type="EMBL" id="LIIN01000001">
    <property type="protein sequence ID" value="KZX22836.1"/>
    <property type="molecule type" value="Genomic_DNA"/>
</dbReference>
<evidence type="ECO:0000259" key="1">
    <source>
        <dbReference type="Pfam" id="PF01872"/>
    </source>
</evidence>
<organism evidence="2 3">
    <name type="scientific">Rathayibacter tanaceti</name>
    <dbReference type="NCBI Taxonomy" id="1671680"/>
    <lineage>
        <taxon>Bacteria</taxon>
        <taxon>Bacillati</taxon>
        <taxon>Actinomycetota</taxon>
        <taxon>Actinomycetes</taxon>
        <taxon>Micrococcales</taxon>
        <taxon>Microbacteriaceae</taxon>
        <taxon>Rathayibacter</taxon>
    </lineage>
</organism>
<dbReference type="Gene3D" id="3.40.430.10">
    <property type="entry name" value="Dihydrofolate Reductase, subunit A"/>
    <property type="match status" value="1"/>
</dbReference>
<dbReference type="Pfam" id="PF01872">
    <property type="entry name" value="RibD_C"/>
    <property type="match status" value="1"/>
</dbReference>
<dbReference type="InterPro" id="IPR002734">
    <property type="entry name" value="RibDG_C"/>
</dbReference>
<dbReference type="Proteomes" id="UP000076717">
    <property type="component" value="Unassembled WGS sequence"/>
</dbReference>
<proteinExistence type="predicted"/>
<dbReference type="SUPFAM" id="SSF53597">
    <property type="entry name" value="Dihydrofolate reductase-like"/>
    <property type="match status" value="1"/>
</dbReference>
<dbReference type="GO" id="GO:0008703">
    <property type="term" value="F:5-amino-6-(5-phosphoribosylamino)uracil reductase activity"/>
    <property type="evidence" value="ECO:0007669"/>
    <property type="project" value="InterPro"/>
</dbReference>
<name>A0A168GC02_9MICO</name>
<comment type="caution">
    <text evidence="2">The sequence shown here is derived from an EMBL/GenBank/DDBJ whole genome shotgun (WGS) entry which is preliminary data.</text>
</comment>
<gene>
    <name evidence="2" type="ORF">ACH61_00056</name>
</gene>
<reference evidence="2 3" key="1">
    <citation type="submission" date="2015-08" db="EMBL/GenBank/DDBJ databases">
        <title>Draft Genome Sequence of Rathayibacter sp. Strain VKM Ac-2596 Isolated from Leaf Gall Induced by Plant-Parasitic Nematodes.</title>
        <authorList>
            <person name="Vasilenko O.V."/>
            <person name="Starodumova I.P."/>
            <person name="Tarlachkov S.V."/>
            <person name="Dorofeeva L.V."/>
            <person name="Evtushenko L.I."/>
        </authorList>
    </citation>
    <scope>NUCLEOTIDE SEQUENCE [LARGE SCALE GENOMIC DNA]</scope>
    <source>
        <strain evidence="2 3">VKM Ac-2596</strain>
    </source>
</reference>
<evidence type="ECO:0000313" key="2">
    <source>
        <dbReference type="EMBL" id="KZX22836.1"/>
    </source>
</evidence>
<feature type="domain" description="Bacterial bifunctional deaminase-reductase C-terminal" evidence="1">
    <location>
        <begin position="10"/>
        <end position="56"/>
    </location>
</feature>
<evidence type="ECO:0000313" key="3">
    <source>
        <dbReference type="Proteomes" id="UP000076717"/>
    </source>
</evidence>
<dbReference type="InterPro" id="IPR024072">
    <property type="entry name" value="DHFR-like_dom_sf"/>
</dbReference>
<protein>
    <recommendedName>
        <fullName evidence="1">Bacterial bifunctional deaminase-reductase C-terminal domain-containing protein</fullName>
    </recommendedName>
</protein>
<accession>A0A168GC02</accession>
<sequence>MVAIPSESGRLSVDALLDALEARGLHRVVCEGGASLTGQFLASGRVDEICLTTAARVVLPALPLAADEAPVDDSYALTALAVDDSGSTYARWSRIR</sequence>